<evidence type="ECO:0000313" key="3">
    <source>
        <dbReference type="EMBL" id="KAJ6634266.1"/>
    </source>
</evidence>
<feature type="non-terminal residue" evidence="3">
    <location>
        <position position="1"/>
    </location>
</feature>
<evidence type="ECO:0000313" key="4">
    <source>
        <dbReference type="Proteomes" id="UP001151699"/>
    </source>
</evidence>
<feature type="domain" description="Fibronectin type III" evidence="2">
    <location>
        <begin position="11"/>
        <end position="58"/>
    </location>
</feature>
<feature type="compositionally biased region" description="Basic and acidic residues" evidence="1">
    <location>
        <begin position="67"/>
        <end position="87"/>
    </location>
</feature>
<evidence type="ECO:0000259" key="2">
    <source>
        <dbReference type="Pfam" id="PF16066"/>
    </source>
</evidence>
<dbReference type="OrthoDB" id="9949424at2759"/>
<sequence>HFHHTGWQEEPSAVISERCSRNRINSAIFVSSGFDRGRGFDSVEFLRRHGSQSVLCRKARSAENITDEDRRRRFSENREWETDDSGTMKETIELVECHNGERSSLTDLENNNPKVNTIPKLTNLPTLSISGPSPPHDEEFL</sequence>
<protein>
    <recommendedName>
        <fullName evidence="2">Fibronectin type III domain-containing protein</fullName>
    </recommendedName>
</protein>
<keyword evidence="4" id="KW-1185">Reference proteome</keyword>
<dbReference type="EMBL" id="WJQU01000781">
    <property type="protein sequence ID" value="KAJ6634266.1"/>
    <property type="molecule type" value="Genomic_DNA"/>
</dbReference>
<proteinExistence type="predicted"/>
<comment type="caution">
    <text evidence="3">The sequence shown here is derived from an EMBL/GenBank/DDBJ whole genome shotgun (WGS) entry which is preliminary data.</text>
</comment>
<evidence type="ECO:0000256" key="1">
    <source>
        <dbReference type="SAM" id="MobiDB-lite"/>
    </source>
</evidence>
<accession>A0A9Q0MPF5</accession>
<feature type="region of interest" description="Disordered" evidence="1">
    <location>
        <begin position="66"/>
        <end position="87"/>
    </location>
</feature>
<dbReference type="Proteomes" id="UP001151699">
    <property type="component" value="Unassembled WGS sequence"/>
</dbReference>
<dbReference type="PANTHER" id="PTHR21104">
    <property type="entry name" value="FIBRONECTIN TYPE III DOMAIN-CONTAINING PROTEIN"/>
    <property type="match status" value="1"/>
</dbReference>
<dbReference type="AlphaFoldDB" id="A0A9Q0MPF5"/>
<name>A0A9Q0MPF5_9DIPT</name>
<organism evidence="3 4">
    <name type="scientific">Pseudolycoriella hygida</name>
    <dbReference type="NCBI Taxonomy" id="35572"/>
    <lineage>
        <taxon>Eukaryota</taxon>
        <taxon>Metazoa</taxon>
        <taxon>Ecdysozoa</taxon>
        <taxon>Arthropoda</taxon>
        <taxon>Hexapoda</taxon>
        <taxon>Insecta</taxon>
        <taxon>Pterygota</taxon>
        <taxon>Neoptera</taxon>
        <taxon>Endopterygota</taxon>
        <taxon>Diptera</taxon>
        <taxon>Nematocera</taxon>
        <taxon>Sciaroidea</taxon>
        <taxon>Sciaridae</taxon>
        <taxon>Pseudolycoriella</taxon>
    </lineage>
</organism>
<reference evidence="3" key="1">
    <citation type="submission" date="2022-07" db="EMBL/GenBank/DDBJ databases">
        <authorList>
            <person name="Trinca V."/>
            <person name="Uliana J.V.C."/>
            <person name="Torres T.T."/>
            <person name="Ward R.J."/>
            <person name="Monesi N."/>
        </authorList>
    </citation>
    <scope>NUCLEOTIDE SEQUENCE</scope>
    <source>
        <strain evidence="3">HSMRA1968</strain>
        <tissue evidence="3">Whole embryos</tissue>
    </source>
</reference>
<dbReference type="PANTHER" id="PTHR21104:SF2">
    <property type="entry name" value="FIBRONECTIN TYPE-III DOMAIN-CONTAINING PROTEIN"/>
    <property type="match status" value="1"/>
</dbReference>
<gene>
    <name evidence="3" type="ORF">Bhyg_17049</name>
</gene>
<dbReference type="InterPro" id="IPR032073">
    <property type="entry name" value="FNDC5_C"/>
</dbReference>
<dbReference type="Pfam" id="PF16066">
    <property type="entry name" value="DUF4808"/>
    <property type="match status" value="1"/>
</dbReference>